<dbReference type="RefSeq" id="WP_079588649.1">
    <property type="nucleotide sequence ID" value="NZ_FUYN01000001.1"/>
</dbReference>
<sequence length="210" mass="24586">MKTLNYIVLVLSIIFVLLFTSIEIVSVLKPLYEGQYKSNKVYDVAYVKDYPVAQVTDDIILYLADIINDMNQRGFFKDREHVHMIDVKFLFDLGKIVRLFNIIIIAYLISRLSREEDFVKKYRISYIGVIGIIVVVATIISKNFSAAFVKFHHIFFNNDYWILYPSESIIINLMPERFFMSFTVYIGMIFAALSILFYLGVSNLHWRSVD</sequence>
<keyword evidence="1" id="KW-0472">Membrane</keyword>
<feature type="transmembrane region" description="Helical" evidence="1">
    <location>
        <begin position="89"/>
        <end position="110"/>
    </location>
</feature>
<protein>
    <submittedName>
        <fullName evidence="2">Integral membrane protein TIGR01906</fullName>
    </submittedName>
</protein>
<dbReference type="EMBL" id="FUYN01000001">
    <property type="protein sequence ID" value="SKB29189.1"/>
    <property type="molecule type" value="Genomic_DNA"/>
</dbReference>
<dbReference type="Pfam" id="PF07314">
    <property type="entry name" value="Lit"/>
    <property type="match status" value="1"/>
</dbReference>
<feature type="transmembrane region" description="Helical" evidence="1">
    <location>
        <begin position="178"/>
        <end position="201"/>
    </location>
</feature>
<evidence type="ECO:0000313" key="2">
    <source>
        <dbReference type="EMBL" id="SKB29189.1"/>
    </source>
</evidence>
<dbReference type="OrthoDB" id="9813051at2"/>
<feature type="transmembrane region" description="Helical" evidence="1">
    <location>
        <begin position="122"/>
        <end position="140"/>
    </location>
</feature>
<keyword evidence="1" id="KW-0812">Transmembrane</keyword>
<keyword evidence="3" id="KW-1185">Reference proteome</keyword>
<reference evidence="3" key="1">
    <citation type="submission" date="2017-02" db="EMBL/GenBank/DDBJ databases">
        <authorList>
            <person name="Varghese N."/>
            <person name="Submissions S."/>
        </authorList>
    </citation>
    <scope>NUCLEOTIDE SEQUENCE [LARGE SCALE GENOMIC DNA]</scope>
    <source>
        <strain evidence="3">ATCC 35199</strain>
    </source>
</reference>
<keyword evidence="1" id="KW-1133">Transmembrane helix</keyword>
<name>A0A1T5A330_9FIRM</name>
<evidence type="ECO:0000256" key="1">
    <source>
        <dbReference type="SAM" id="Phobius"/>
    </source>
</evidence>
<dbReference type="Proteomes" id="UP000243406">
    <property type="component" value="Unassembled WGS sequence"/>
</dbReference>
<dbReference type="NCBIfam" id="TIGR01906">
    <property type="entry name" value="integ_TIGR01906"/>
    <property type="match status" value="1"/>
</dbReference>
<feature type="transmembrane region" description="Helical" evidence="1">
    <location>
        <begin position="6"/>
        <end position="28"/>
    </location>
</feature>
<dbReference type="AlphaFoldDB" id="A0A1T5A330"/>
<organism evidence="2 3">
    <name type="scientific">Acetoanaerobium noterae</name>
    <dbReference type="NCBI Taxonomy" id="745369"/>
    <lineage>
        <taxon>Bacteria</taxon>
        <taxon>Bacillati</taxon>
        <taxon>Bacillota</taxon>
        <taxon>Clostridia</taxon>
        <taxon>Peptostreptococcales</taxon>
        <taxon>Filifactoraceae</taxon>
        <taxon>Acetoanaerobium</taxon>
    </lineage>
</organism>
<gene>
    <name evidence="2" type="ORF">SAMN02745120_0696</name>
</gene>
<evidence type="ECO:0000313" key="3">
    <source>
        <dbReference type="Proteomes" id="UP000243406"/>
    </source>
</evidence>
<accession>A0A1T5A330</accession>
<proteinExistence type="predicted"/>
<dbReference type="InterPro" id="IPR010178">
    <property type="entry name" value="Lit"/>
</dbReference>